<proteinExistence type="predicted"/>
<reference evidence="2" key="1">
    <citation type="journal article" date="2014" name="Int. J. Syst. Evol. Microbiol.">
        <title>Complete genome of a new Firmicutes species belonging to the dominant human colonic microbiota ('Ruminococcus bicirculans') reveals two chromosomes and a selective capacity to utilize plant glucans.</title>
        <authorList>
            <consortium name="NISC Comparative Sequencing Program"/>
            <person name="Wegmann U."/>
            <person name="Louis P."/>
            <person name="Goesmann A."/>
            <person name="Henrissat B."/>
            <person name="Duncan S.H."/>
            <person name="Flint H.J."/>
        </authorList>
    </citation>
    <scope>NUCLEOTIDE SEQUENCE</scope>
    <source>
        <strain evidence="2">NBRC 109915</strain>
    </source>
</reference>
<evidence type="ECO:0000259" key="1">
    <source>
        <dbReference type="Pfam" id="PF21111"/>
    </source>
</evidence>
<reference evidence="2" key="2">
    <citation type="submission" date="2023-01" db="EMBL/GenBank/DDBJ databases">
        <title>Draft genome sequence of Sulfitobacter pacificus strain NBRC 109915.</title>
        <authorList>
            <person name="Sun Q."/>
            <person name="Mori K."/>
        </authorList>
    </citation>
    <scope>NUCLEOTIDE SEQUENCE</scope>
    <source>
        <strain evidence="2">NBRC 109915</strain>
    </source>
</reference>
<accession>A0ABQ5VPM9</accession>
<sequence length="115" mass="13074">MGGLGERTPDNFKTFDFFDEDRGLATSAKTLETRAPGYVDRPSRIFGALKRYIDQIDHFEYDNKKGIEISADEIDIKRLELAVPDGTTPEQFTQIQRAIDYAESLGIDVEVSRIR</sequence>
<protein>
    <recommendedName>
        <fullName evidence="1">CdiA toxin EC869-like domain-containing protein</fullName>
    </recommendedName>
</protein>
<name>A0ABQ5VPM9_9RHOB</name>
<keyword evidence="3" id="KW-1185">Reference proteome</keyword>
<dbReference type="CDD" id="cd13444">
    <property type="entry name" value="CDI_toxin_EC869_like"/>
    <property type="match status" value="1"/>
</dbReference>
<feature type="domain" description="CdiA toxin EC869-like" evidence="1">
    <location>
        <begin position="6"/>
        <end position="111"/>
    </location>
</feature>
<gene>
    <name evidence="2" type="ORF">GCM10007927_38440</name>
</gene>
<dbReference type="RefSeq" id="WP_040701632.1">
    <property type="nucleotide sequence ID" value="NZ_BSNL01000006.1"/>
</dbReference>
<dbReference type="Pfam" id="PF21111">
    <property type="entry name" value="CDI_toxin_EC869_like"/>
    <property type="match status" value="1"/>
</dbReference>
<evidence type="ECO:0000313" key="3">
    <source>
        <dbReference type="Proteomes" id="UP001161388"/>
    </source>
</evidence>
<dbReference type="Gene3D" id="3.40.1350.110">
    <property type="match status" value="1"/>
</dbReference>
<evidence type="ECO:0000313" key="2">
    <source>
        <dbReference type="EMBL" id="GLQ29041.1"/>
    </source>
</evidence>
<comment type="caution">
    <text evidence="2">The sequence shown here is derived from an EMBL/GenBank/DDBJ whole genome shotgun (WGS) entry which is preliminary data.</text>
</comment>
<dbReference type="Proteomes" id="UP001161388">
    <property type="component" value="Unassembled WGS sequence"/>
</dbReference>
<organism evidence="2 3">
    <name type="scientific">Sulfitobacter pacificus</name>
    <dbReference type="NCBI Taxonomy" id="1499314"/>
    <lineage>
        <taxon>Bacteria</taxon>
        <taxon>Pseudomonadati</taxon>
        <taxon>Pseudomonadota</taxon>
        <taxon>Alphaproteobacteria</taxon>
        <taxon>Rhodobacterales</taxon>
        <taxon>Roseobacteraceae</taxon>
        <taxon>Sulfitobacter</taxon>
    </lineage>
</organism>
<dbReference type="EMBL" id="BSNL01000006">
    <property type="protein sequence ID" value="GLQ29041.1"/>
    <property type="molecule type" value="Genomic_DNA"/>
</dbReference>
<dbReference type="InterPro" id="IPR033799">
    <property type="entry name" value="CdiA_EC869-like"/>
</dbReference>